<dbReference type="InterPro" id="IPR032828">
    <property type="entry name" value="PolyA_RNA-bd"/>
</dbReference>
<evidence type="ECO:0000313" key="13">
    <source>
        <dbReference type="EMBL" id="ADI15669.1"/>
    </source>
</evidence>
<dbReference type="GO" id="GO:0000049">
    <property type="term" value="F:tRNA binding"/>
    <property type="evidence" value="ECO:0007669"/>
    <property type="project" value="UniProtKB-KW"/>
</dbReference>
<sequence length="437" mass="46693">MAVLDMGQFTPLPRAGFLVGGAVRDTLLGRAVRDLDWLVPDPEEAAAAAAAALGTRAFALDATRGHWRVAAGGVTRDYAPLGTDLEANLRARDFCANALAADLSGALVDPTGGRGDLRAKRLRMVDAANLWADPLRGLRGARLAAELGFDLEAETAAAIGEHSGAVARGEVPPPAAERVGVELSRLLLSERAGPGAALLHRLGLLRAYLPELERAAGVAQGGFHHLDVLAHSLEALNQLTQGFPEADLALRWATLLHDVGKPDTKRYGPSGRFHFYGHDTLGAEMTKDVLKRLRLPSATVERASALVRRHMLPIPKTAREARRFVHRRRALLPDLLKLMIADREAARGPLASEANRRSYRIALSKVLEILAEPPPKAPLLDGRAVMRLLELPPGPRVGEAVRFVREAEAVGDVSTPEEAAAALKRYAAARGWGAGAG</sequence>
<comment type="similarity">
    <text evidence="2 11">Belongs to the tRNA nucleotidyltransferase/poly(A) polymerase family.</text>
</comment>
<dbReference type="Gene3D" id="3.30.460.10">
    <property type="entry name" value="Beta Polymerase, domain 2"/>
    <property type="match status" value="1"/>
</dbReference>
<dbReference type="SMART" id="SM00471">
    <property type="entry name" value="HDc"/>
    <property type="match status" value="1"/>
</dbReference>
<keyword evidence="4 11" id="KW-0808">Transferase</keyword>
<dbReference type="Pfam" id="PF01743">
    <property type="entry name" value="PolyA_pol"/>
    <property type="match status" value="1"/>
</dbReference>
<dbReference type="eggNOG" id="COG2844">
    <property type="taxonomic scope" value="Bacteria"/>
</dbReference>
<dbReference type="InterPro" id="IPR006675">
    <property type="entry name" value="HDIG_dom"/>
</dbReference>
<evidence type="ECO:0000256" key="6">
    <source>
        <dbReference type="ARBA" id="ARBA00022695"/>
    </source>
</evidence>
<keyword evidence="6 13" id="KW-0548">Nucleotidyltransferase</keyword>
<keyword evidence="9" id="KW-0460">Magnesium</keyword>
<dbReference type="GO" id="GO:0046872">
    <property type="term" value="F:metal ion binding"/>
    <property type="evidence" value="ECO:0007669"/>
    <property type="project" value="UniProtKB-KW"/>
</dbReference>
<dbReference type="NCBIfam" id="TIGR00277">
    <property type="entry name" value="HDIG"/>
    <property type="match status" value="1"/>
</dbReference>
<keyword evidence="10 11" id="KW-0694">RNA-binding</keyword>
<dbReference type="GO" id="GO:0008033">
    <property type="term" value="P:tRNA processing"/>
    <property type="evidence" value="ECO:0007669"/>
    <property type="project" value="UniProtKB-KW"/>
</dbReference>
<dbReference type="PROSITE" id="PS51831">
    <property type="entry name" value="HD"/>
    <property type="match status" value="1"/>
</dbReference>
<evidence type="ECO:0000256" key="2">
    <source>
        <dbReference type="ARBA" id="ARBA00007265"/>
    </source>
</evidence>
<dbReference type="PANTHER" id="PTHR47545:SF2">
    <property type="entry name" value="CC-ADDING TRNA NUCLEOTIDYLTRANSFERASE"/>
    <property type="match status" value="1"/>
</dbReference>
<protein>
    <submittedName>
        <fullName evidence="13">Polynucleotide adenylyltransferase/metal dependent phosphohydrolase</fullName>
    </submittedName>
</protein>
<dbReference type="HOGENOM" id="CLU_015961_6_2_0"/>
<evidence type="ECO:0000256" key="9">
    <source>
        <dbReference type="ARBA" id="ARBA00022842"/>
    </source>
</evidence>
<dbReference type="InterPro" id="IPR006674">
    <property type="entry name" value="HD_domain"/>
</dbReference>
<evidence type="ECO:0000256" key="11">
    <source>
        <dbReference type="RuleBase" id="RU003953"/>
    </source>
</evidence>
<keyword evidence="8" id="KW-0547">Nucleotide-binding</keyword>
<dbReference type="Gene3D" id="1.10.3090.10">
    <property type="entry name" value="cca-adding enzyme, domain 2"/>
    <property type="match status" value="1"/>
</dbReference>
<dbReference type="KEGG" id="tra:Trad_2563"/>
<evidence type="ECO:0000256" key="7">
    <source>
        <dbReference type="ARBA" id="ARBA00022723"/>
    </source>
</evidence>
<dbReference type="Proteomes" id="UP000000379">
    <property type="component" value="Chromosome"/>
</dbReference>
<reference evidence="13 14" key="2">
    <citation type="journal article" date="2011" name="Stand. Genomic Sci.">
        <title>Complete genome sequence of Truepera radiovictrix type strain (RQ-24).</title>
        <authorList>
            <person name="Ivanova N."/>
            <person name="Rohde C."/>
            <person name="Munk C."/>
            <person name="Nolan M."/>
            <person name="Lucas S."/>
            <person name="Del Rio T.G."/>
            <person name="Tice H."/>
            <person name="Deshpande S."/>
            <person name="Cheng J.F."/>
            <person name="Tapia R."/>
            <person name="Han C."/>
            <person name="Goodwin L."/>
            <person name="Pitluck S."/>
            <person name="Liolios K."/>
            <person name="Mavromatis K."/>
            <person name="Mikhailova N."/>
            <person name="Pati A."/>
            <person name="Chen A."/>
            <person name="Palaniappan K."/>
            <person name="Land M."/>
            <person name="Hauser L."/>
            <person name="Chang Y.J."/>
            <person name="Jeffries C.D."/>
            <person name="Brambilla E."/>
            <person name="Rohde M."/>
            <person name="Goker M."/>
            <person name="Tindall B.J."/>
            <person name="Woyke T."/>
            <person name="Bristow J."/>
            <person name="Eisen J.A."/>
            <person name="Markowitz V."/>
            <person name="Hugenholtz P."/>
            <person name="Kyrpides N.C."/>
            <person name="Klenk H.P."/>
            <person name="Lapidus A."/>
        </authorList>
    </citation>
    <scope>NUCLEOTIDE SEQUENCE [LARGE SCALE GENOMIC DNA]</scope>
    <source>
        <strain evidence="14">DSM 17093 / CIP 108686 / LMG 22925 / RQ-24</strain>
    </source>
</reference>
<dbReference type="Pfam" id="PF12627">
    <property type="entry name" value="PolyA_pol_RNAbd"/>
    <property type="match status" value="1"/>
</dbReference>
<dbReference type="SUPFAM" id="SSF81301">
    <property type="entry name" value="Nucleotidyltransferase"/>
    <property type="match status" value="1"/>
</dbReference>
<evidence type="ECO:0000256" key="4">
    <source>
        <dbReference type="ARBA" id="ARBA00022679"/>
    </source>
</evidence>
<evidence type="ECO:0000256" key="1">
    <source>
        <dbReference type="ARBA" id="ARBA00001946"/>
    </source>
</evidence>
<dbReference type="Pfam" id="PF01966">
    <property type="entry name" value="HD"/>
    <property type="match status" value="1"/>
</dbReference>
<keyword evidence="5" id="KW-0819">tRNA processing</keyword>
<dbReference type="eggNOG" id="COG0617">
    <property type="taxonomic scope" value="Bacteria"/>
</dbReference>
<feature type="domain" description="HD" evidence="12">
    <location>
        <begin position="228"/>
        <end position="342"/>
    </location>
</feature>
<evidence type="ECO:0000256" key="5">
    <source>
        <dbReference type="ARBA" id="ARBA00022694"/>
    </source>
</evidence>
<gene>
    <name evidence="13" type="ordered locus">Trad_2563</name>
</gene>
<name>D7CTX2_TRURR</name>
<dbReference type="CDD" id="cd00077">
    <property type="entry name" value="HDc"/>
    <property type="match status" value="1"/>
</dbReference>
<dbReference type="EMBL" id="CP002049">
    <property type="protein sequence ID" value="ADI15669.1"/>
    <property type="molecule type" value="Genomic_DNA"/>
</dbReference>
<proteinExistence type="inferred from homology"/>
<dbReference type="PANTHER" id="PTHR47545">
    <property type="entry name" value="MULTIFUNCTIONAL CCA PROTEIN"/>
    <property type="match status" value="1"/>
</dbReference>
<dbReference type="InterPro" id="IPR043519">
    <property type="entry name" value="NT_sf"/>
</dbReference>
<evidence type="ECO:0000313" key="14">
    <source>
        <dbReference type="Proteomes" id="UP000000379"/>
    </source>
</evidence>
<evidence type="ECO:0000256" key="8">
    <source>
        <dbReference type="ARBA" id="ARBA00022741"/>
    </source>
</evidence>
<dbReference type="STRING" id="649638.Trad_2563"/>
<keyword evidence="14" id="KW-1185">Reference proteome</keyword>
<dbReference type="AlphaFoldDB" id="D7CTX2"/>
<dbReference type="InterPro" id="IPR003607">
    <property type="entry name" value="HD/PDEase_dom"/>
</dbReference>
<evidence type="ECO:0000256" key="10">
    <source>
        <dbReference type="ARBA" id="ARBA00022884"/>
    </source>
</evidence>
<dbReference type="InterPro" id="IPR050124">
    <property type="entry name" value="tRNA_CCA-adding_enzyme"/>
</dbReference>
<keyword evidence="3" id="KW-0820">tRNA-binding</keyword>
<dbReference type="GO" id="GO:0016779">
    <property type="term" value="F:nucleotidyltransferase activity"/>
    <property type="evidence" value="ECO:0007669"/>
    <property type="project" value="UniProtKB-KW"/>
</dbReference>
<dbReference type="GO" id="GO:0000166">
    <property type="term" value="F:nucleotide binding"/>
    <property type="evidence" value="ECO:0007669"/>
    <property type="project" value="UniProtKB-KW"/>
</dbReference>
<reference evidence="14" key="1">
    <citation type="submission" date="2010-05" db="EMBL/GenBank/DDBJ databases">
        <title>The complete genome of Truepera radiovictris DSM 17093.</title>
        <authorList>
            <consortium name="US DOE Joint Genome Institute (JGI-PGF)"/>
            <person name="Lucas S."/>
            <person name="Copeland A."/>
            <person name="Lapidus A."/>
            <person name="Glavina del Rio T."/>
            <person name="Dalin E."/>
            <person name="Tice H."/>
            <person name="Bruce D."/>
            <person name="Goodwin L."/>
            <person name="Pitluck S."/>
            <person name="Kyrpides N."/>
            <person name="Mavromatis K."/>
            <person name="Ovchinnikova G."/>
            <person name="Munk A.C."/>
            <person name="Detter J.C."/>
            <person name="Han C."/>
            <person name="Tapia R."/>
            <person name="Land M."/>
            <person name="Hauser L."/>
            <person name="Markowitz V."/>
            <person name="Cheng J.-F."/>
            <person name="Hugenholtz P."/>
            <person name="Woyke T."/>
            <person name="Wu D."/>
            <person name="Tindall B."/>
            <person name="Pomrenke H.G."/>
            <person name="Brambilla E."/>
            <person name="Klenk H.-P."/>
            <person name="Eisen J.A."/>
        </authorList>
    </citation>
    <scope>NUCLEOTIDE SEQUENCE [LARGE SCALE GENOMIC DNA]</scope>
    <source>
        <strain evidence="14">DSM 17093 / CIP 108686 / LMG 22925 / RQ-24</strain>
    </source>
</reference>
<evidence type="ECO:0000259" key="12">
    <source>
        <dbReference type="PROSITE" id="PS51831"/>
    </source>
</evidence>
<evidence type="ECO:0000256" key="3">
    <source>
        <dbReference type="ARBA" id="ARBA00022555"/>
    </source>
</evidence>
<comment type="cofactor">
    <cofactor evidence="1">
        <name>Mg(2+)</name>
        <dbReference type="ChEBI" id="CHEBI:18420"/>
    </cofactor>
</comment>
<keyword evidence="7" id="KW-0479">Metal-binding</keyword>
<organism evidence="13 14">
    <name type="scientific">Truepera radiovictrix (strain DSM 17093 / CIP 108686 / LMG 22925 / RQ-24)</name>
    <dbReference type="NCBI Taxonomy" id="649638"/>
    <lineage>
        <taxon>Bacteria</taxon>
        <taxon>Thermotogati</taxon>
        <taxon>Deinococcota</taxon>
        <taxon>Deinococci</taxon>
        <taxon>Trueperales</taxon>
        <taxon>Trueperaceae</taxon>
        <taxon>Truepera</taxon>
    </lineage>
</organism>
<dbReference type="InterPro" id="IPR002646">
    <property type="entry name" value="PolA_pol_head_dom"/>
</dbReference>
<accession>D7CTX2</accession>
<dbReference type="SUPFAM" id="SSF81891">
    <property type="entry name" value="Poly A polymerase C-terminal region-like"/>
    <property type="match status" value="1"/>
</dbReference>